<keyword evidence="3" id="KW-1185">Reference proteome</keyword>
<dbReference type="CDD" id="cd05289">
    <property type="entry name" value="MDR_like_2"/>
    <property type="match status" value="1"/>
</dbReference>
<dbReference type="Gene3D" id="3.90.180.10">
    <property type="entry name" value="Medium-chain alcohol dehydrogenases, catalytic domain"/>
    <property type="match status" value="1"/>
</dbReference>
<evidence type="ECO:0000259" key="1">
    <source>
        <dbReference type="SMART" id="SM00829"/>
    </source>
</evidence>
<dbReference type="InterPro" id="IPR020843">
    <property type="entry name" value="ER"/>
</dbReference>
<dbReference type="SUPFAM" id="SSF50129">
    <property type="entry name" value="GroES-like"/>
    <property type="match status" value="1"/>
</dbReference>
<accession>A0A0D8BB50</accession>
<dbReference type="Pfam" id="PF08240">
    <property type="entry name" value="ADH_N"/>
    <property type="match status" value="1"/>
</dbReference>
<dbReference type="InterPro" id="IPR002364">
    <property type="entry name" value="Quin_OxRdtase/zeta-crystal_CS"/>
</dbReference>
<dbReference type="GO" id="GO:0008270">
    <property type="term" value="F:zinc ion binding"/>
    <property type="evidence" value="ECO:0007669"/>
    <property type="project" value="InterPro"/>
</dbReference>
<sequence>MSVKIYFEEYGSPTVLVQAEETVGEPGAGEVRIVNRAISVNPVDWKVVAGYLKDFVPLQLPAVPGNETAGVVDAVGSGVDGFAVGDEVIWSGFTGGYRAQANVPASSLIAKPAAVDFEQAASLPVAAGTAYSAVHQVGVREGDTVLVHAAAGGVGTATVQIAKALGARVIGTASPANHDYLRSIGAEPVTYGDGLVDAVKALGTISASIDNVGGAASVAATVALLPDLSRAVTAVADEHAAAAGIAAVAASEDRLAAVVKLAEQGVVRFEIQDRFPLAEAAKAFELSLTGHVRGKIILVP</sequence>
<dbReference type="Proteomes" id="UP000032545">
    <property type="component" value="Unassembled WGS sequence"/>
</dbReference>
<dbReference type="InterPro" id="IPR052733">
    <property type="entry name" value="Chloroplast_QOR"/>
</dbReference>
<dbReference type="PATRIC" id="fig|1502723.3.peg.4063"/>
<dbReference type="SMART" id="SM00829">
    <property type="entry name" value="PKS_ER"/>
    <property type="match status" value="1"/>
</dbReference>
<dbReference type="PANTHER" id="PTHR44013:SF1">
    <property type="entry name" value="ZINC-TYPE ALCOHOL DEHYDROGENASE-LIKE PROTEIN C16A3.02C"/>
    <property type="match status" value="1"/>
</dbReference>
<comment type="caution">
    <text evidence="2">The sequence shown here is derived from an EMBL/GenBank/DDBJ whole genome shotgun (WGS) entry which is preliminary data.</text>
</comment>
<reference evidence="3" key="1">
    <citation type="submission" date="2015-02" db="EMBL/GenBank/DDBJ databases">
        <title>Draft Genome of Frankia sp. CpI1-S.</title>
        <authorList>
            <person name="Oshone R.T."/>
            <person name="Ngom M."/>
            <person name="Ghodhbane-Gtari F."/>
            <person name="Gtari M."/>
            <person name="Morris K."/>
            <person name="Thomas K."/>
            <person name="Sen A."/>
            <person name="Tisa L.S."/>
        </authorList>
    </citation>
    <scope>NUCLEOTIDE SEQUENCE [LARGE SCALE GENOMIC DNA]</scope>
    <source>
        <strain evidence="3">CpI1-S</strain>
    </source>
</reference>
<name>A0A0D8BB50_9ACTN</name>
<dbReference type="PROSITE" id="PS01162">
    <property type="entry name" value="QOR_ZETA_CRYSTAL"/>
    <property type="match status" value="1"/>
</dbReference>
<dbReference type="PANTHER" id="PTHR44013">
    <property type="entry name" value="ZINC-TYPE ALCOHOL DEHYDROGENASE-LIKE PROTEIN C16A3.02C"/>
    <property type="match status" value="1"/>
</dbReference>
<proteinExistence type="predicted"/>
<dbReference type="AlphaFoldDB" id="A0A0D8BB50"/>
<protein>
    <submittedName>
        <fullName evidence="2">Zn-dependent oxidoreductase, NADPH:quinone reductase</fullName>
    </submittedName>
</protein>
<dbReference type="Pfam" id="PF13602">
    <property type="entry name" value="ADH_zinc_N_2"/>
    <property type="match status" value="1"/>
</dbReference>
<dbReference type="InterPro" id="IPR011032">
    <property type="entry name" value="GroES-like_sf"/>
</dbReference>
<dbReference type="Gene3D" id="3.40.50.720">
    <property type="entry name" value="NAD(P)-binding Rossmann-like Domain"/>
    <property type="match status" value="1"/>
</dbReference>
<dbReference type="RefSeq" id="WP_044886870.1">
    <property type="nucleotide sequence ID" value="NZ_JYFN01000038.1"/>
</dbReference>
<reference evidence="2 3" key="2">
    <citation type="journal article" date="2016" name="Genome Announc.">
        <title>Permanent Draft Genome Sequences for Two Variants of Frankia sp. Strain CpI1, the First Frankia Strain Isolated from Root Nodules of Comptonia peregrina.</title>
        <authorList>
            <person name="Oshone R."/>
            <person name="Hurst S.G.IV."/>
            <person name="Abebe-Akele F."/>
            <person name="Simpson S."/>
            <person name="Morris K."/>
            <person name="Thomas W.K."/>
            <person name="Tisa L.S."/>
        </authorList>
    </citation>
    <scope>NUCLEOTIDE SEQUENCE [LARGE SCALE GENOMIC DNA]</scope>
    <source>
        <strain evidence="3">CpI1-S</strain>
    </source>
</reference>
<dbReference type="SUPFAM" id="SSF51735">
    <property type="entry name" value="NAD(P)-binding Rossmann-fold domains"/>
    <property type="match status" value="1"/>
</dbReference>
<evidence type="ECO:0000313" key="3">
    <source>
        <dbReference type="Proteomes" id="UP000032545"/>
    </source>
</evidence>
<dbReference type="InterPro" id="IPR036291">
    <property type="entry name" value="NAD(P)-bd_dom_sf"/>
</dbReference>
<evidence type="ECO:0000313" key="2">
    <source>
        <dbReference type="EMBL" id="KJE21406.1"/>
    </source>
</evidence>
<organism evidence="2 3">
    <name type="scientific">Frankia torreyi</name>
    <dbReference type="NCBI Taxonomy" id="1856"/>
    <lineage>
        <taxon>Bacteria</taxon>
        <taxon>Bacillati</taxon>
        <taxon>Actinomycetota</taxon>
        <taxon>Actinomycetes</taxon>
        <taxon>Frankiales</taxon>
        <taxon>Frankiaceae</taxon>
        <taxon>Frankia</taxon>
    </lineage>
</organism>
<dbReference type="GO" id="GO:0016491">
    <property type="term" value="F:oxidoreductase activity"/>
    <property type="evidence" value="ECO:0007669"/>
    <property type="project" value="InterPro"/>
</dbReference>
<dbReference type="InterPro" id="IPR013154">
    <property type="entry name" value="ADH-like_N"/>
</dbReference>
<feature type="domain" description="Enoyl reductase (ER)" evidence="1">
    <location>
        <begin position="11"/>
        <end position="298"/>
    </location>
</feature>
<dbReference type="EMBL" id="JYFN01000038">
    <property type="protein sequence ID" value="KJE21406.1"/>
    <property type="molecule type" value="Genomic_DNA"/>
</dbReference>
<gene>
    <name evidence="2" type="ORF">FF36_04337</name>
</gene>
<dbReference type="OrthoDB" id="3727682at2"/>